<keyword evidence="7" id="KW-0808">Transferase</keyword>
<evidence type="ECO:0000256" key="9">
    <source>
        <dbReference type="ARBA" id="ARBA00023315"/>
    </source>
</evidence>
<evidence type="ECO:0000256" key="10">
    <source>
        <dbReference type="ARBA" id="ARBA00047821"/>
    </source>
</evidence>
<dbReference type="InterPro" id="IPR039949">
    <property type="entry name" value="NAA40"/>
</dbReference>
<gene>
    <name evidence="13" type="ORF">M9Y10_014227</name>
</gene>
<dbReference type="EMBL" id="JAPFFF010000002">
    <property type="protein sequence ID" value="KAK8896329.1"/>
    <property type="molecule type" value="Genomic_DNA"/>
</dbReference>
<keyword evidence="8" id="KW-0539">Nucleus</keyword>
<evidence type="ECO:0000256" key="4">
    <source>
        <dbReference type="ARBA" id="ARBA00012950"/>
    </source>
</evidence>
<comment type="catalytic activity">
    <reaction evidence="11">
        <text>N-terminal L-seryl-[histone H4] + acetyl-CoA = N-terminal N(alpha)-acetyl-L-seryl-[histone H4] + CoA + H(+)</text>
        <dbReference type="Rhea" id="RHEA:50596"/>
        <dbReference type="Rhea" id="RHEA-COMP:12740"/>
        <dbReference type="Rhea" id="RHEA-COMP:12743"/>
        <dbReference type="ChEBI" id="CHEBI:15378"/>
        <dbReference type="ChEBI" id="CHEBI:57287"/>
        <dbReference type="ChEBI" id="CHEBI:57288"/>
        <dbReference type="ChEBI" id="CHEBI:64738"/>
        <dbReference type="ChEBI" id="CHEBI:83690"/>
        <dbReference type="EC" id="2.3.1.257"/>
    </reaction>
</comment>
<evidence type="ECO:0000256" key="1">
    <source>
        <dbReference type="ARBA" id="ARBA00004123"/>
    </source>
</evidence>
<comment type="similarity">
    <text evidence="3">Belongs to the acetyltransferase family. NAA40 subfamily.</text>
</comment>
<protein>
    <recommendedName>
        <fullName evidence="5">N-alpha-acetyltransferase 40</fullName>
        <ecNumber evidence="4">2.3.1.257</ecNumber>
    </recommendedName>
</protein>
<sequence length="216" mass="25794">MTKAQLRKQKIKEETEMYNAKKKLISDAEAIEDLLADIPMFKNFEKNGLKCTVKSYNSCPEEFKEWVYELTARHMQQYYENSWGWSEKNKKSELFEEHTRYLIATQVETNRPIGFIHIRFEMEYKETTCYVYELQIEDEFQRRGLGRFLMQAAEFIALKRKMESVMLTVFVDNVGSRAFYKKMNYKLHPSTPVIADRENSAEYSHEILFKPLVKKT</sequence>
<evidence type="ECO:0000313" key="13">
    <source>
        <dbReference type="EMBL" id="KAK8896329.1"/>
    </source>
</evidence>
<dbReference type="Proteomes" id="UP001470230">
    <property type="component" value="Unassembled WGS sequence"/>
</dbReference>
<evidence type="ECO:0000256" key="2">
    <source>
        <dbReference type="ARBA" id="ARBA00004496"/>
    </source>
</evidence>
<accession>A0ABR2KZ04</accession>
<evidence type="ECO:0000256" key="11">
    <source>
        <dbReference type="ARBA" id="ARBA00049524"/>
    </source>
</evidence>
<evidence type="ECO:0000259" key="12">
    <source>
        <dbReference type="PROSITE" id="PS51186"/>
    </source>
</evidence>
<evidence type="ECO:0000313" key="14">
    <source>
        <dbReference type="Proteomes" id="UP001470230"/>
    </source>
</evidence>
<comment type="caution">
    <text evidence="13">The sequence shown here is derived from an EMBL/GenBank/DDBJ whole genome shotgun (WGS) entry which is preliminary data.</text>
</comment>
<reference evidence="13 14" key="1">
    <citation type="submission" date="2024-04" db="EMBL/GenBank/DDBJ databases">
        <title>Tritrichomonas musculus Genome.</title>
        <authorList>
            <person name="Alves-Ferreira E."/>
            <person name="Grigg M."/>
            <person name="Lorenzi H."/>
            <person name="Galac M."/>
        </authorList>
    </citation>
    <scope>NUCLEOTIDE SEQUENCE [LARGE SCALE GENOMIC DNA]</scope>
    <source>
        <strain evidence="13 14">EAF2021</strain>
    </source>
</reference>
<dbReference type="Gene3D" id="3.40.630.30">
    <property type="match status" value="1"/>
</dbReference>
<feature type="domain" description="N-acetyltransferase" evidence="12">
    <location>
        <begin position="61"/>
        <end position="210"/>
    </location>
</feature>
<keyword evidence="9" id="KW-0012">Acyltransferase</keyword>
<dbReference type="PANTHER" id="PTHR20531:SF1">
    <property type="entry name" value="N-ALPHA-ACETYLTRANSFERASE 40"/>
    <property type="match status" value="1"/>
</dbReference>
<comment type="subcellular location">
    <subcellularLocation>
        <location evidence="2">Cytoplasm</location>
    </subcellularLocation>
    <subcellularLocation>
        <location evidence="1">Nucleus</location>
    </subcellularLocation>
</comment>
<organism evidence="13 14">
    <name type="scientific">Tritrichomonas musculus</name>
    <dbReference type="NCBI Taxonomy" id="1915356"/>
    <lineage>
        <taxon>Eukaryota</taxon>
        <taxon>Metamonada</taxon>
        <taxon>Parabasalia</taxon>
        <taxon>Tritrichomonadida</taxon>
        <taxon>Tritrichomonadidae</taxon>
        <taxon>Tritrichomonas</taxon>
    </lineage>
</organism>
<evidence type="ECO:0000256" key="5">
    <source>
        <dbReference type="ARBA" id="ARBA00015043"/>
    </source>
</evidence>
<dbReference type="InterPro" id="IPR016181">
    <property type="entry name" value="Acyl_CoA_acyltransferase"/>
</dbReference>
<evidence type="ECO:0000256" key="6">
    <source>
        <dbReference type="ARBA" id="ARBA00022490"/>
    </source>
</evidence>
<proteinExistence type="inferred from homology"/>
<dbReference type="InterPro" id="IPR000182">
    <property type="entry name" value="GNAT_dom"/>
</dbReference>
<keyword evidence="14" id="KW-1185">Reference proteome</keyword>
<name>A0ABR2KZ04_9EUKA</name>
<keyword evidence="6" id="KW-0963">Cytoplasm</keyword>
<dbReference type="SUPFAM" id="SSF55729">
    <property type="entry name" value="Acyl-CoA N-acyltransferases (Nat)"/>
    <property type="match status" value="1"/>
</dbReference>
<evidence type="ECO:0000256" key="3">
    <source>
        <dbReference type="ARBA" id="ARBA00008870"/>
    </source>
</evidence>
<dbReference type="CDD" id="cd04301">
    <property type="entry name" value="NAT_SF"/>
    <property type="match status" value="1"/>
</dbReference>
<dbReference type="EC" id="2.3.1.257" evidence="4"/>
<dbReference type="PANTHER" id="PTHR20531">
    <property type="entry name" value="N-ALPHA-ACETYLTRANSFERASE 40"/>
    <property type="match status" value="1"/>
</dbReference>
<evidence type="ECO:0000256" key="8">
    <source>
        <dbReference type="ARBA" id="ARBA00023242"/>
    </source>
</evidence>
<dbReference type="Pfam" id="PF00583">
    <property type="entry name" value="Acetyltransf_1"/>
    <property type="match status" value="1"/>
</dbReference>
<dbReference type="PROSITE" id="PS51186">
    <property type="entry name" value="GNAT"/>
    <property type="match status" value="1"/>
</dbReference>
<comment type="catalytic activity">
    <reaction evidence="10">
        <text>N-terminal L-seryl-[histone H2A] + acetyl-CoA = N-terminal N(alpha)-acetyl-L-seryl-[histone H2A] + CoA + H(+)</text>
        <dbReference type="Rhea" id="RHEA:50600"/>
        <dbReference type="Rhea" id="RHEA-COMP:12742"/>
        <dbReference type="Rhea" id="RHEA-COMP:12744"/>
        <dbReference type="ChEBI" id="CHEBI:15378"/>
        <dbReference type="ChEBI" id="CHEBI:57287"/>
        <dbReference type="ChEBI" id="CHEBI:57288"/>
        <dbReference type="ChEBI" id="CHEBI:64738"/>
        <dbReference type="ChEBI" id="CHEBI:83690"/>
        <dbReference type="EC" id="2.3.1.257"/>
    </reaction>
</comment>
<evidence type="ECO:0000256" key="7">
    <source>
        <dbReference type="ARBA" id="ARBA00022679"/>
    </source>
</evidence>